<evidence type="ECO:0000259" key="2">
    <source>
        <dbReference type="Pfam" id="PF05065"/>
    </source>
</evidence>
<evidence type="ECO:0000313" key="3">
    <source>
        <dbReference type="EMBL" id="MFC7290891.1"/>
    </source>
</evidence>
<feature type="domain" description="Phage capsid-like C-terminal" evidence="2">
    <location>
        <begin position="129"/>
        <end position="412"/>
    </location>
</feature>
<dbReference type="Gene3D" id="3.30.2320.10">
    <property type="entry name" value="hypothetical protein PF0899 domain"/>
    <property type="match status" value="1"/>
</dbReference>
<dbReference type="SUPFAM" id="SSF56563">
    <property type="entry name" value="Major capsid protein gp5"/>
    <property type="match status" value="1"/>
</dbReference>
<comment type="caution">
    <text evidence="3">The sequence shown here is derived from an EMBL/GenBank/DDBJ whole genome shotgun (WGS) entry which is preliminary data.</text>
</comment>
<organism evidence="3 4">
    <name type="scientific">Hirschia litorea</name>
    <dbReference type="NCBI Taxonomy" id="1199156"/>
    <lineage>
        <taxon>Bacteria</taxon>
        <taxon>Pseudomonadati</taxon>
        <taxon>Pseudomonadota</taxon>
        <taxon>Alphaproteobacteria</taxon>
        <taxon>Hyphomonadales</taxon>
        <taxon>Hyphomonadaceae</taxon>
        <taxon>Hirschia</taxon>
    </lineage>
</organism>
<gene>
    <name evidence="3" type="ORF">ACFQS8_04640</name>
</gene>
<dbReference type="InterPro" id="IPR054612">
    <property type="entry name" value="Phage_capsid-like_C"/>
</dbReference>
<protein>
    <submittedName>
        <fullName evidence="3">Phage major capsid protein</fullName>
    </submittedName>
</protein>
<dbReference type="EMBL" id="JBHTBR010000002">
    <property type="protein sequence ID" value="MFC7290891.1"/>
    <property type="molecule type" value="Genomic_DNA"/>
</dbReference>
<dbReference type="RefSeq" id="WP_382166096.1">
    <property type="nucleotide sequence ID" value="NZ_JBHTBR010000002.1"/>
</dbReference>
<dbReference type="InterPro" id="IPR024455">
    <property type="entry name" value="Phage_capsid"/>
</dbReference>
<reference evidence="4" key="1">
    <citation type="journal article" date="2019" name="Int. J. Syst. Evol. Microbiol.">
        <title>The Global Catalogue of Microorganisms (GCM) 10K type strain sequencing project: providing services to taxonomists for standard genome sequencing and annotation.</title>
        <authorList>
            <consortium name="The Broad Institute Genomics Platform"/>
            <consortium name="The Broad Institute Genome Sequencing Center for Infectious Disease"/>
            <person name="Wu L."/>
            <person name="Ma J."/>
        </authorList>
    </citation>
    <scope>NUCLEOTIDE SEQUENCE [LARGE SCALE GENOMIC DNA]</scope>
    <source>
        <strain evidence="4">CCUG 51308</strain>
    </source>
</reference>
<comment type="subcellular location">
    <subcellularLocation>
        <location evidence="1">Virion</location>
    </subcellularLocation>
</comment>
<evidence type="ECO:0000313" key="4">
    <source>
        <dbReference type="Proteomes" id="UP001596492"/>
    </source>
</evidence>
<dbReference type="Pfam" id="PF05065">
    <property type="entry name" value="Phage_capsid"/>
    <property type="match status" value="1"/>
</dbReference>
<sequence>MTLETKMGAATNVGANEDLRAVSAQIMTAFEALKETNDARLADIEKRGAADPLFDEKLGRIEAALDKQQARLDRISLDASRPAVGKSGLDQISNTEHKSAWDGYMRSGDDSGIARLDTKALSQGSDAQGGYVAPAELDRLIEARLQAASPMRQIASVRQTSAMVFKKPVGMGTQGSWAGETAARGQTTSPELELLEFPAAELYAMPAATQTLLDDAYADIDEWLADEVETAFSAQESAAFITGDGVNKPKGFLSYSIEDNASHAWGKIGSVSSGASGDFSATAPADALIDLIYAPKAQFRANGRFVMNRRTLSDLRKLKDSNGQYAWRPGVHGEGASIMGYGVTEIEDMPDIGAGNAAIAFGDFRKGYLIVDRQGARVLRDPYSAKPYVLFYTTKRVGGGVQNFDAIKVMTF</sequence>
<proteinExistence type="predicted"/>
<dbReference type="NCBIfam" id="TIGR01554">
    <property type="entry name" value="major_cap_HK97"/>
    <property type="match status" value="1"/>
</dbReference>
<keyword evidence="4" id="KW-1185">Reference proteome</keyword>
<accession>A0ABW2IIZ5</accession>
<dbReference type="Proteomes" id="UP001596492">
    <property type="component" value="Unassembled WGS sequence"/>
</dbReference>
<name>A0ABW2IIZ5_9PROT</name>
<evidence type="ECO:0000256" key="1">
    <source>
        <dbReference type="ARBA" id="ARBA00004328"/>
    </source>
</evidence>